<keyword evidence="1" id="KW-1133">Transmembrane helix</keyword>
<dbReference type="Gene3D" id="2.60.40.1140">
    <property type="entry name" value="Collagen-binding surface protein Cna, B-type domain"/>
    <property type="match status" value="1"/>
</dbReference>
<evidence type="ECO:0000259" key="4">
    <source>
        <dbReference type="Pfam" id="PF24547"/>
    </source>
</evidence>
<evidence type="ECO:0000313" key="6">
    <source>
        <dbReference type="Proteomes" id="UP000184301"/>
    </source>
</evidence>
<feature type="signal peptide" evidence="2">
    <location>
        <begin position="1"/>
        <end position="32"/>
    </location>
</feature>
<dbReference type="Gene3D" id="2.60.40.3050">
    <property type="match status" value="1"/>
</dbReference>
<sequence length="393" mass="41986">MKNNKIKRILTSVLGMTMALGLCMGTGIPVHAANEVMEGTEDAPADAYLTKELQVAEGVTVPGATFSFQFEQVKEDGGAPTAQMPAITDKTIAYTNTDTAVPDASGLMKNKKISGKILDGVTFSHAGEYEYKVTEVQSVTGYTVDPDNETMQYSKAEYTMRVIVNNKADGSGVYVKYVVVDRVLNDAGAAEAAKVTPGDDVTTNAFTFTNVFTREGSLLDGKNPLEITKTVTGDAGDKTKEFDFSLTLTKAATESAAVTEYPAVITRADGTTENVTVPAGTAFTFKLKHGDNLSFKDSLPAGTRYTVAETAATGYTTSAKVKENGGTETTIDNVTVTNKLVGDHENYAKYTNDKSVTPPTGIIINNLPFILLIGFAMGAFALFIVAKRRRSMR</sequence>
<evidence type="ECO:0008006" key="7">
    <source>
        <dbReference type="Google" id="ProtNLM"/>
    </source>
</evidence>
<dbReference type="Pfam" id="PF12892">
    <property type="entry name" value="FctA"/>
    <property type="match status" value="1"/>
</dbReference>
<feature type="chain" id="PRO_5012409847" description="Pilin isopeptide linkage domain-containing protein" evidence="2">
    <location>
        <begin position="33"/>
        <end position="393"/>
    </location>
</feature>
<proteinExistence type="predicted"/>
<evidence type="ECO:0000313" key="5">
    <source>
        <dbReference type="EMBL" id="SHK86974.1"/>
    </source>
</evidence>
<feature type="domain" description="Streptococcal pilin isopeptide linkage" evidence="3">
    <location>
        <begin position="51"/>
        <end position="212"/>
    </location>
</feature>
<feature type="domain" description="DUF7601" evidence="4">
    <location>
        <begin position="225"/>
        <end position="339"/>
    </location>
</feature>
<dbReference type="InterPro" id="IPR038174">
    <property type="entry name" value="Strep_pil_link_sf"/>
</dbReference>
<accession>A0A1M6VZW0</accession>
<protein>
    <recommendedName>
        <fullName evidence="7">Pilin isopeptide linkage domain-containing protein</fullName>
    </recommendedName>
</protein>
<keyword evidence="2" id="KW-0732">Signal</keyword>
<dbReference type="Proteomes" id="UP000184301">
    <property type="component" value="Unassembled WGS sequence"/>
</dbReference>
<evidence type="ECO:0000256" key="2">
    <source>
        <dbReference type="SAM" id="SignalP"/>
    </source>
</evidence>
<keyword evidence="6" id="KW-1185">Reference proteome</keyword>
<dbReference type="STRING" id="1121950.SAMN02745243_03897"/>
<dbReference type="InterPro" id="IPR022464">
    <property type="entry name" value="Strep_pil_isopept_link"/>
</dbReference>
<dbReference type="OrthoDB" id="3191594at2"/>
<dbReference type="EMBL" id="FQZY01000100">
    <property type="protein sequence ID" value="SHK86974.1"/>
    <property type="molecule type" value="Genomic_DNA"/>
</dbReference>
<keyword evidence="1" id="KW-0812">Transmembrane</keyword>
<dbReference type="InterPro" id="IPR055382">
    <property type="entry name" value="DUF7601"/>
</dbReference>
<evidence type="ECO:0000256" key="1">
    <source>
        <dbReference type="SAM" id="Phobius"/>
    </source>
</evidence>
<dbReference type="RefSeq" id="WP_073113156.1">
    <property type="nucleotide sequence ID" value="NZ_FQZY01000100.1"/>
</dbReference>
<dbReference type="AlphaFoldDB" id="A0A1M6VZW0"/>
<gene>
    <name evidence="5" type="ORF">SAMN02745243_03897</name>
</gene>
<evidence type="ECO:0000259" key="3">
    <source>
        <dbReference type="Pfam" id="PF12892"/>
    </source>
</evidence>
<dbReference type="Pfam" id="PF24547">
    <property type="entry name" value="DUF7601"/>
    <property type="match status" value="1"/>
</dbReference>
<name>A0A1M6VZW0_9FIRM</name>
<organism evidence="5 6">
    <name type="scientific">Hespellia stercorisuis DSM 15480</name>
    <dbReference type="NCBI Taxonomy" id="1121950"/>
    <lineage>
        <taxon>Bacteria</taxon>
        <taxon>Bacillati</taxon>
        <taxon>Bacillota</taxon>
        <taxon>Clostridia</taxon>
        <taxon>Lachnospirales</taxon>
        <taxon>Lachnospiraceae</taxon>
        <taxon>Hespellia</taxon>
    </lineage>
</organism>
<keyword evidence="1" id="KW-0472">Membrane</keyword>
<reference evidence="5 6" key="1">
    <citation type="submission" date="2016-11" db="EMBL/GenBank/DDBJ databases">
        <authorList>
            <person name="Jaros S."/>
            <person name="Januszkiewicz K."/>
            <person name="Wedrychowicz H."/>
        </authorList>
    </citation>
    <scope>NUCLEOTIDE SEQUENCE [LARGE SCALE GENOMIC DNA]</scope>
    <source>
        <strain evidence="5 6">DSM 15480</strain>
    </source>
</reference>
<feature type="transmembrane region" description="Helical" evidence="1">
    <location>
        <begin position="367"/>
        <end position="386"/>
    </location>
</feature>